<evidence type="ECO:0000313" key="2">
    <source>
        <dbReference type="Proteomes" id="UP000018780"/>
    </source>
</evidence>
<gene>
    <name evidence="1" type="ORF">METH_21385</name>
</gene>
<dbReference type="AlphaFoldDB" id="V9W145"/>
<reference evidence="1 2" key="1">
    <citation type="submission" date="2013-09" db="EMBL/GenBank/DDBJ databases">
        <authorList>
            <consortium name="DOE Joint Genome Institute"/>
            <person name="Klenk H.-P."/>
            <person name="Huntemann M."/>
            <person name="Han J."/>
            <person name="Chen A."/>
            <person name="Kyrpides N."/>
            <person name="Mavromatis K."/>
            <person name="Markowitz V."/>
            <person name="Palaniappan K."/>
            <person name="Ivanova N."/>
            <person name="Schaumberg A."/>
            <person name="Pati A."/>
            <person name="Liolios K."/>
            <person name="Nordberg H.P."/>
            <person name="Cantor M.N."/>
            <person name="Hua S.X."/>
            <person name="Woyke T."/>
        </authorList>
    </citation>
    <scope>NUCLEOTIDE SEQUENCE [LARGE SCALE GENOMIC DNA]</scope>
    <source>
        <strain evidence="1 2">DSM 14336</strain>
        <plasmid evidence="2">1</plasmid>
    </source>
</reference>
<accession>V9W145</accession>
<protein>
    <submittedName>
        <fullName evidence="1">Uncharacterized protein</fullName>
    </submittedName>
</protein>
<geneLocation type="plasmid" evidence="2">
    <name>1</name>
</geneLocation>
<proteinExistence type="predicted"/>
<dbReference type="PATRIC" id="fig|999552.6.peg.4226"/>
<keyword evidence="2" id="KW-1185">Reference proteome</keyword>
<dbReference type="Proteomes" id="UP000018780">
    <property type="component" value="Plasmid unnamed"/>
</dbReference>
<keyword evidence="1" id="KW-0614">Plasmid</keyword>
<dbReference type="KEGG" id="lmd:METH_21385"/>
<dbReference type="OrthoDB" id="2086168at2"/>
<dbReference type="HOGENOM" id="CLU_156639_0_0_5"/>
<sequence length="109" mass="12001">MCGLCGIFGTDDHWSAAGFETRASADPVLRRRDRTARIAVVNRMLARRRIQLSDWQGQSYILRNLTGRQAIVSNVTEVWAALEAEFGGGFDPLDPANFPETHPEAGALS</sequence>
<name>V9W145_9RHOB</name>
<dbReference type="RefSeq" id="WP_024092676.1">
    <property type="nucleotide sequence ID" value="NC_023146.1"/>
</dbReference>
<organism evidence="1 2">
    <name type="scientific">Leisingera methylohalidivorans DSM 14336</name>
    <dbReference type="NCBI Taxonomy" id="999552"/>
    <lineage>
        <taxon>Bacteria</taxon>
        <taxon>Pseudomonadati</taxon>
        <taxon>Pseudomonadota</taxon>
        <taxon>Alphaproteobacteria</taxon>
        <taxon>Rhodobacterales</taxon>
        <taxon>Roseobacteraceae</taxon>
        <taxon>Leisingera</taxon>
    </lineage>
</organism>
<dbReference type="EMBL" id="CP006774">
    <property type="protein sequence ID" value="AHD03380.1"/>
    <property type="molecule type" value="Genomic_DNA"/>
</dbReference>
<evidence type="ECO:0000313" key="1">
    <source>
        <dbReference type="EMBL" id="AHD03380.1"/>
    </source>
</evidence>